<dbReference type="PANTHER" id="PTHR42809">
    <property type="entry name" value="FLAVODOXIN 2"/>
    <property type="match status" value="1"/>
</dbReference>
<dbReference type="PROSITE" id="PS00201">
    <property type="entry name" value="FLAVODOXIN"/>
    <property type="match status" value="1"/>
</dbReference>
<dbReference type="InterPro" id="IPR050619">
    <property type="entry name" value="Flavodoxin"/>
</dbReference>
<comment type="cofactor">
    <cofactor evidence="1 8">
        <name>FMN</name>
        <dbReference type="ChEBI" id="CHEBI:58210"/>
    </cofactor>
</comment>
<evidence type="ECO:0000256" key="4">
    <source>
        <dbReference type="ARBA" id="ARBA00022448"/>
    </source>
</evidence>
<dbReference type="Pfam" id="PF00258">
    <property type="entry name" value="Flavodoxin_1"/>
    <property type="match status" value="1"/>
</dbReference>
<dbReference type="GO" id="GO:0009055">
    <property type="term" value="F:electron transfer activity"/>
    <property type="evidence" value="ECO:0007669"/>
    <property type="project" value="UniProtKB-UniRule"/>
</dbReference>
<keyword evidence="4 8" id="KW-0813">Transport</keyword>
<dbReference type="NCBIfam" id="TIGR01753">
    <property type="entry name" value="flav_short"/>
    <property type="match status" value="1"/>
</dbReference>
<keyword evidence="11" id="KW-1185">Reference proteome</keyword>
<dbReference type="OrthoDB" id="9790745at2"/>
<evidence type="ECO:0000256" key="8">
    <source>
        <dbReference type="RuleBase" id="RU367037"/>
    </source>
</evidence>
<sequence length="154" mass="16597">MADVLIVFASETGNTEEMAQKIAEGVKRAGVNPVVKDVLQLSVSEFDGYNGIMFGSFTDGMGDLPYSVEDFLDTLNDNDLQGKAAACFGSGDSSYGLFAAAVDTIQETLARCGAEIIEDNFKVELSMTKEECEQAIQLGESFAKKLLAKQEEKN</sequence>
<organism evidence="10 11">
    <name type="scientific">Sporolactobacillus nakayamae</name>
    <dbReference type="NCBI Taxonomy" id="269670"/>
    <lineage>
        <taxon>Bacteria</taxon>
        <taxon>Bacillati</taxon>
        <taxon>Bacillota</taxon>
        <taxon>Bacilli</taxon>
        <taxon>Bacillales</taxon>
        <taxon>Sporolactobacillaceae</taxon>
        <taxon>Sporolactobacillus</taxon>
    </lineage>
</organism>
<dbReference type="InterPro" id="IPR008254">
    <property type="entry name" value="Flavodoxin/NO_synth"/>
</dbReference>
<dbReference type="RefSeq" id="WP_093674284.1">
    <property type="nucleotide sequence ID" value="NZ_FOOY01000024.1"/>
</dbReference>
<evidence type="ECO:0000256" key="1">
    <source>
        <dbReference type="ARBA" id="ARBA00001917"/>
    </source>
</evidence>
<dbReference type="Proteomes" id="UP000198752">
    <property type="component" value="Unassembled WGS sequence"/>
</dbReference>
<keyword evidence="6 8" id="KW-0288">FMN</keyword>
<evidence type="ECO:0000256" key="3">
    <source>
        <dbReference type="ARBA" id="ARBA00005267"/>
    </source>
</evidence>
<dbReference type="GO" id="GO:0016651">
    <property type="term" value="F:oxidoreductase activity, acting on NAD(P)H"/>
    <property type="evidence" value="ECO:0007669"/>
    <property type="project" value="UniProtKB-ARBA"/>
</dbReference>
<dbReference type="InterPro" id="IPR010087">
    <property type="entry name" value="Flav_short"/>
</dbReference>
<dbReference type="Gene3D" id="3.40.50.360">
    <property type="match status" value="1"/>
</dbReference>
<reference evidence="11" key="1">
    <citation type="submission" date="2016-10" db="EMBL/GenBank/DDBJ databases">
        <authorList>
            <person name="Varghese N."/>
            <person name="Submissions S."/>
        </authorList>
    </citation>
    <scope>NUCLEOTIDE SEQUENCE [LARGE SCALE GENOMIC DNA]</scope>
    <source>
        <strain evidence="11">ATCC 700379</strain>
    </source>
</reference>
<dbReference type="GO" id="GO:0010181">
    <property type="term" value="F:FMN binding"/>
    <property type="evidence" value="ECO:0007669"/>
    <property type="project" value="UniProtKB-UniRule"/>
</dbReference>
<comment type="function">
    <text evidence="2 8">Low-potential electron donor to a number of redox enzymes.</text>
</comment>
<gene>
    <name evidence="10" type="ORF">SAMN02982927_02961</name>
</gene>
<comment type="similarity">
    <text evidence="3 8">Belongs to the flavodoxin family.</text>
</comment>
<dbReference type="SUPFAM" id="SSF52218">
    <property type="entry name" value="Flavoproteins"/>
    <property type="match status" value="1"/>
</dbReference>
<evidence type="ECO:0000256" key="7">
    <source>
        <dbReference type="ARBA" id="ARBA00022982"/>
    </source>
</evidence>
<keyword evidence="5 8" id="KW-0285">Flavoprotein</keyword>
<evidence type="ECO:0000256" key="2">
    <source>
        <dbReference type="ARBA" id="ARBA00003297"/>
    </source>
</evidence>
<dbReference type="InterPro" id="IPR001226">
    <property type="entry name" value="Flavodoxin_CS"/>
</dbReference>
<keyword evidence="7 8" id="KW-0249">Electron transport</keyword>
<dbReference type="InterPro" id="IPR029039">
    <property type="entry name" value="Flavoprotein-like_sf"/>
</dbReference>
<dbReference type="PROSITE" id="PS50902">
    <property type="entry name" value="FLAVODOXIN_LIKE"/>
    <property type="match status" value="1"/>
</dbReference>
<protein>
    <recommendedName>
        <fullName evidence="8">Flavodoxin</fullName>
    </recommendedName>
</protein>
<accession>A0A1I2V4J6</accession>
<evidence type="ECO:0000259" key="9">
    <source>
        <dbReference type="PROSITE" id="PS50902"/>
    </source>
</evidence>
<proteinExistence type="inferred from homology"/>
<evidence type="ECO:0000313" key="10">
    <source>
        <dbReference type="EMBL" id="SFG84268.1"/>
    </source>
</evidence>
<dbReference type="PANTHER" id="PTHR42809:SF1">
    <property type="entry name" value="FLAVODOXIN 1"/>
    <property type="match status" value="1"/>
</dbReference>
<dbReference type="AlphaFoldDB" id="A0A1I2V4J6"/>
<evidence type="ECO:0000256" key="5">
    <source>
        <dbReference type="ARBA" id="ARBA00022630"/>
    </source>
</evidence>
<dbReference type="EMBL" id="FOOY01000024">
    <property type="protein sequence ID" value="SFG84268.1"/>
    <property type="molecule type" value="Genomic_DNA"/>
</dbReference>
<name>A0A1I2V4J6_9BACL</name>
<evidence type="ECO:0000313" key="11">
    <source>
        <dbReference type="Proteomes" id="UP000198752"/>
    </source>
</evidence>
<dbReference type="STRING" id="269670.SAMN02982927_02961"/>
<feature type="domain" description="Flavodoxin-like" evidence="9">
    <location>
        <begin position="4"/>
        <end position="147"/>
    </location>
</feature>
<evidence type="ECO:0000256" key="6">
    <source>
        <dbReference type="ARBA" id="ARBA00022643"/>
    </source>
</evidence>